<dbReference type="GO" id="GO:0022841">
    <property type="term" value="F:potassium ion leak channel activity"/>
    <property type="evidence" value="ECO:0007669"/>
    <property type="project" value="TreeGrafter"/>
</dbReference>
<name>A0AAW0CK00_9AGAR</name>
<dbReference type="InterPro" id="IPR003280">
    <property type="entry name" value="2pore_dom_K_chnl"/>
</dbReference>
<feature type="transmembrane region" description="Helical" evidence="9">
    <location>
        <begin position="279"/>
        <end position="302"/>
    </location>
</feature>
<feature type="transmembrane region" description="Helical" evidence="9">
    <location>
        <begin position="415"/>
        <end position="434"/>
    </location>
</feature>
<evidence type="ECO:0000313" key="12">
    <source>
        <dbReference type="Proteomes" id="UP001362999"/>
    </source>
</evidence>
<evidence type="ECO:0000256" key="5">
    <source>
        <dbReference type="ARBA" id="ARBA00023065"/>
    </source>
</evidence>
<dbReference type="PANTHER" id="PTHR11003">
    <property type="entry name" value="POTASSIUM CHANNEL, SUBFAMILY K"/>
    <property type="match status" value="1"/>
</dbReference>
<dbReference type="InterPro" id="IPR013099">
    <property type="entry name" value="K_chnl_dom"/>
</dbReference>
<keyword evidence="2" id="KW-0813">Transport</keyword>
<feature type="transmembrane region" description="Helical" evidence="9">
    <location>
        <begin position="143"/>
        <end position="161"/>
    </location>
</feature>
<feature type="domain" description="Potassium channel" evidence="10">
    <location>
        <begin position="229"/>
        <end position="299"/>
    </location>
</feature>
<dbReference type="GO" id="GO:0015271">
    <property type="term" value="F:outward rectifier potassium channel activity"/>
    <property type="evidence" value="ECO:0007669"/>
    <property type="project" value="TreeGrafter"/>
</dbReference>
<keyword evidence="12" id="KW-1185">Reference proteome</keyword>
<organism evidence="11 12">
    <name type="scientific">Favolaschia claudopus</name>
    <dbReference type="NCBI Taxonomy" id="2862362"/>
    <lineage>
        <taxon>Eukaryota</taxon>
        <taxon>Fungi</taxon>
        <taxon>Dikarya</taxon>
        <taxon>Basidiomycota</taxon>
        <taxon>Agaricomycotina</taxon>
        <taxon>Agaricomycetes</taxon>
        <taxon>Agaricomycetidae</taxon>
        <taxon>Agaricales</taxon>
        <taxon>Marasmiineae</taxon>
        <taxon>Mycenaceae</taxon>
        <taxon>Favolaschia</taxon>
    </lineage>
</organism>
<feature type="transmembrane region" description="Helical" evidence="9">
    <location>
        <begin position="111"/>
        <end position="131"/>
    </location>
</feature>
<keyword evidence="4 9" id="KW-1133">Transmembrane helix</keyword>
<dbReference type="PANTHER" id="PTHR11003:SF301">
    <property type="entry name" value="POTASSIUM CHANNEL PROTEIN"/>
    <property type="match status" value="1"/>
</dbReference>
<dbReference type="Gene3D" id="1.10.287.70">
    <property type="match status" value="2"/>
</dbReference>
<keyword evidence="5" id="KW-0406">Ion transport</keyword>
<dbReference type="EMBL" id="JAWWNJ010000016">
    <property type="protein sequence ID" value="KAK7039344.1"/>
    <property type="molecule type" value="Genomic_DNA"/>
</dbReference>
<reference evidence="11 12" key="1">
    <citation type="journal article" date="2024" name="J Genomics">
        <title>Draft genome sequencing and assembly of Favolaschia claudopus CIRM-BRFM 2984 isolated from oak limbs.</title>
        <authorList>
            <person name="Navarro D."/>
            <person name="Drula E."/>
            <person name="Chaduli D."/>
            <person name="Cazenave R."/>
            <person name="Ahrendt S."/>
            <person name="Wang J."/>
            <person name="Lipzen A."/>
            <person name="Daum C."/>
            <person name="Barry K."/>
            <person name="Grigoriev I.V."/>
            <person name="Favel A."/>
            <person name="Rosso M.N."/>
            <person name="Martin F."/>
        </authorList>
    </citation>
    <scope>NUCLEOTIDE SEQUENCE [LARGE SCALE GENOMIC DNA]</scope>
    <source>
        <strain evidence="11 12">CIRM-BRFM 2984</strain>
    </source>
</reference>
<keyword evidence="6 9" id="KW-0472">Membrane</keyword>
<evidence type="ECO:0000259" key="10">
    <source>
        <dbReference type="Pfam" id="PF07885"/>
    </source>
</evidence>
<evidence type="ECO:0000256" key="8">
    <source>
        <dbReference type="SAM" id="MobiDB-lite"/>
    </source>
</evidence>
<evidence type="ECO:0000256" key="2">
    <source>
        <dbReference type="ARBA" id="ARBA00022448"/>
    </source>
</evidence>
<proteinExistence type="predicted"/>
<feature type="transmembrane region" description="Helical" evidence="9">
    <location>
        <begin position="357"/>
        <end position="378"/>
    </location>
</feature>
<feature type="transmembrane region" description="Helical" evidence="9">
    <location>
        <begin position="69"/>
        <end position="91"/>
    </location>
</feature>
<feature type="domain" description="Potassium channel" evidence="10">
    <location>
        <begin position="364"/>
        <end position="439"/>
    </location>
</feature>
<evidence type="ECO:0000256" key="4">
    <source>
        <dbReference type="ARBA" id="ARBA00022989"/>
    </source>
</evidence>
<dbReference type="GO" id="GO:0030322">
    <property type="term" value="P:stabilization of membrane potential"/>
    <property type="evidence" value="ECO:0007669"/>
    <property type="project" value="TreeGrafter"/>
</dbReference>
<evidence type="ECO:0000256" key="1">
    <source>
        <dbReference type="ARBA" id="ARBA00004141"/>
    </source>
</evidence>
<comment type="caution">
    <text evidence="11">The sequence shown here is derived from an EMBL/GenBank/DDBJ whole genome shotgun (WGS) entry which is preliminary data.</text>
</comment>
<dbReference type="AlphaFoldDB" id="A0AAW0CK00"/>
<evidence type="ECO:0000256" key="9">
    <source>
        <dbReference type="SAM" id="Phobius"/>
    </source>
</evidence>
<keyword evidence="3 9" id="KW-0812">Transmembrane</keyword>
<protein>
    <recommendedName>
        <fullName evidence="10">Potassium channel domain-containing protein</fullName>
    </recommendedName>
</protein>
<keyword evidence="7" id="KW-0407">Ion channel</keyword>
<dbReference type="Proteomes" id="UP001362999">
    <property type="component" value="Unassembled WGS sequence"/>
</dbReference>
<evidence type="ECO:0000256" key="3">
    <source>
        <dbReference type="ARBA" id="ARBA00022692"/>
    </source>
</evidence>
<comment type="subcellular location">
    <subcellularLocation>
        <location evidence="1">Membrane</location>
        <topology evidence="1">Multi-pass membrane protein</topology>
    </subcellularLocation>
</comment>
<evidence type="ECO:0000313" key="11">
    <source>
        <dbReference type="EMBL" id="KAK7039344.1"/>
    </source>
</evidence>
<feature type="region of interest" description="Disordered" evidence="8">
    <location>
        <begin position="546"/>
        <end position="565"/>
    </location>
</feature>
<feature type="transmembrane region" description="Helical" evidence="9">
    <location>
        <begin position="227"/>
        <end position="244"/>
    </location>
</feature>
<dbReference type="SUPFAM" id="SSF81324">
    <property type="entry name" value="Voltage-gated potassium channels"/>
    <property type="match status" value="2"/>
</dbReference>
<evidence type="ECO:0000256" key="7">
    <source>
        <dbReference type="ARBA" id="ARBA00023303"/>
    </source>
</evidence>
<accession>A0AAW0CK00</accession>
<evidence type="ECO:0000256" key="6">
    <source>
        <dbReference type="ARBA" id="ARBA00023136"/>
    </source>
</evidence>
<dbReference type="Pfam" id="PF07885">
    <property type="entry name" value="Ion_trans_2"/>
    <property type="match status" value="2"/>
</dbReference>
<gene>
    <name evidence="11" type="ORF">R3P38DRAFT_3261716</name>
</gene>
<sequence length="605" mass="68341">MNDPALEEPIQDSYKRAEHKIKRTLSGRRQSLDAGDGVRAAFRKELQQDEEEEEVGFFQPKRWWFTSTAFPLVAGTFGPLANFFSICALSQTWRQLTQDGSRIPDPRWLDAVMSVSLACSLIANAVLLANFGHALRYSIAQPVTICLWYLAAILIIIPLGLTHKTLHLSHVSYQFTQAYYYALISGTIYIILPSLLVANAAGAYIFEAYPPSFNALTVPQRTLMLQSIIYFMYLAGGAAVFAHVEGWNYLDGVYWADYTLLTIGLGSDFPPQTHAGKGLLIPFAVGGITLIGLVIGSIRGLVLERGQVKVARRTVEQERRKWIARMDEPDTRWKKEEWDIMRRIQSRAATMKKYTSLGSSLLAFLLLWFFGALVFWFSEAPQNWTYFGSLYFSYSSLLTIGYGDFLPQSNSGKPFFVVWSLMAVPTVTILISNFGDVLVDWIRNGLILGMIEPAALQKHWGSRTKAKMAAGSDMDDVQRMDSDVEHLGHAVEHAEEELGRESGLSSRIAKEISRLAQDGARNPKTEYPWEDWESWLTLLGERTDSERGRSVDSSGDSARSKEKRGEWTWLGDEGPLFSELSETQWILRKLCERLEEVLKQELPRQ</sequence>
<feature type="transmembrane region" description="Helical" evidence="9">
    <location>
        <begin position="181"/>
        <end position="206"/>
    </location>
</feature>
<dbReference type="GO" id="GO:0005886">
    <property type="term" value="C:plasma membrane"/>
    <property type="evidence" value="ECO:0007669"/>
    <property type="project" value="TreeGrafter"/>
</dbReference>